<dbReference type="AlphaFoldDB" id="A0A2P6RQ10"/>
<dbReference type="InterPro" id="IPR036430">
    <property type="entry name" value="RNase_T2-like_sf"/>
</dbReference>
<keyword evidence="3" id="KW-1015">Disulfide bond</keyword>
<dbReference type="PANTHER" id="PTHR11240:SF18">
    <property type="entry name" value="OS07G0630400 PROTEIN"/>
    <property type="match status" value="1"/>
</dbReference>
<evidence type="ECO:0000313" key="8">
    <source>
        <dbReference type="EMBL" id="PRQ48519.1"/>
    </source>
</evidence>
<dbReference type="OMA" id="HEWESHG"/>
<evidence type="ECO:0000256" key="2">
    <source>
        <dbReference type="ARBA" id="ARBA00022729"/>
    </source>
</evidence>
<dbReference type="Pfam" id="PF00445">
    <property type="entry name" value="Ribonuclease_T2"/>
    <property type="match status" value="1"/>
</dbReference>
<name>A0A2P6RQ10_ROSCH</name>
<dbReference type="InterPro" id="IPR033697">
    <property type="entry name" value="Ribonuclease_T2_eukaryotic"/>
</dbReference>
<evidence type="ECO:0000256" key="6">
    <source>
        <dbReference type="RuleBase" id="RU004328"/>
    </source>
</evidence>
<sequence length="236" mass="26754">MKNSNFIILLSVYALVQVLNVSNAEPYEYMQFVLQYPPGVCYDQSKGHCISPLPTKFHVHGIWPSNFSNTLVRCVHALRNNPFHKAQITPLQTDLGNSWPSVLTQKNNMQFWEHEYREHGACAVESGVPPFTQRSYFEKGHQLWNQYDILAVLRQSGIKPGTATSYTMTQLVTAIQKKIGSNNTPLIMCRRTALGYTLKEVIICLDHQATNVISCALNNIRKTDCRDPSGKVYYVA</sequence>
<dbReference type="EMBL" id="PDCK01000040">
    <property type="protein sequence ID" value="PRQ48519.1"/>
    <property type="molecule type" value="Genomic_DNA"/>
</dbReference>
<feature type="active site" evidence="5">
    <location>
        <position position="115"/>
    </location>
</feature>
<comment type="similarity">
    <text evidence="1 6">Belongs to the RNase T2 family.</text>
</comment>
<gene>
    <name evidence="8" type="ORF">RchiOBHm_Chr2g0111611</name>
</gene>
<dbReference type="Gene3D" id="3.90.730.10">
    <property type="entry name" value="Ribonuclease T2-like"/>
    <property type="match status" value="1"/>
</dbReference>
<dbReference type="CDD" id="cd01061">
    <property type="entry name" value="RNase_T2_euk"/>
    <property type="match status" value="1"/>
</dbReference>
<evidence type="ECO:0000256" key="3">
    <source>
        <dbReference type="ARBA" id="ARBA00023157"/>
    </source>
</evidence>
<reference evidence="8 9" key="1">
    <citation type="journal article" date="2018" name="Nat. Genet.">
        <title>The Rosa genome provides new insights in the design of modern roses.</title>
        <authorList>
            <person name="Bendahmane M."/>
        </authorList>
    </citation>
    <scope>NUCLEOTIDE SEQUENCE [LARGE SCALE GENOMIC DNA]</scope>
    <source>
        <strain evidence="9">cv. Old Blush</strain>
    </source>
</reference>
<dbReference type="GO" id="GO:0033897">
    <property type="term" value="F:ribonuclease T2 activity"/>
    <property type="evidence" value="ECO:0007669"/>
    <property type="project" value="InterPro"/>
</dbReference>
<keyword evidence="2 7" id="KW-0732">Signal</keyword>
<evidence type="ECO:0000313" key="9">
    <source>
        <dbReference type="Proteomes" id="UP000238479"/>
    </source>
</evidence>
<dbReference type="GO" id="GO:0016787">
    <property type="term" value="F:hydrolase activity"/>
    <property type="evidence" value="ECO:0007669"/>
    <property type="project" value="UniProtKB-KW"/>
</dbReference>
<keyword evidence="8" id="KW-0378">Hydrolase</keyword>
<organism evidence="8 9">
    <name type="scientific">Rosa chinensis</name>
    <name type="common">China rose</name>
    <dbReference type="NCBI Taxonomy" id="74649"/>
    <lineage>
        <taxon>Eukaryota</taxon>
        <taxon>Viridiplantae</taxon>
        <taxon>Streptophyta</taxon>
        <taxon>Embryophyta</taxon>
        <taxon>Tracheophyta</taxon>
        <taxon>Spermatophyta</taxon>
        <taxon>Magnoliopsida</taxon>
        <taxon>eudicotyledons</taxon>
        <taxon>Gunneridae</taxon>
        <taxon>Pentapetalae</taxon>
        <taxon>rosids</taxon>
        <taxon>fabids</taxon>
        <taxon>Rosales</taxon>
        <taxon>Rosaceae</taxon>
        <taxon>Rosoideae</taxon>
        <taxon>Rosoideae incertae sedis</taxon>
        <taxon>Rosa</taxon>
    </lineage>
</organism>
<dbReference type="Proteomes" id="UP000238479">
    <property type="component" value="Chromosome 2"/>
</dbReference>
<keyword evidence="4" id="KW-0325">Glycoprotein</keyword>
<dbReference type="GO" id="GO:0005576">
    <property type="term" value="C:extracellular region"/>
    <property type="evidence" value="ECO:0007669"/>
    <property type="project" value="TreeGrafter"/>
</dbReference>
<dbReference type="Gramene" id="PRQ48519">
    <property type="protein sequence ID" value="PRQ48519"/>
    <property type="gene ID" value="RchiOBHm_Chr2g0111611"/>
</dbReference>
<evidence type="ECO:0000256" key="4">
    <source>
        <dbReference type="ARBA" id="ARBA00023180"/>
    </source>
</evidence>
<dbReference type="PANTHER" id="PTHR11240">
    <property type="entry name" value="RIBONUCLEASE T2"/>
    <property type="match status" value="1"/>
</dbReference>
<dbReference type="InterPro" id="IPR001568">
    <property type="entry name" value="RNase_T2-like"/>
</dbReference>
<evidence type="ECO:0000256" key="5">
    <source>
        <dbReference type="PIRSR" id="PIRSR633697-1"/>
    </source>
</evidence>
<dbReference type="EC" id="3.1.27.1" evidence="8"/>
<dbReference type="GO" id="GO:0006401">
    <property type="term" value="P:RNA catabolic process"/>
    <property type="evidence" value="ECO:0007669"/>
    <property type="project" value="TreeGrafter"/>
</dbReference>
<evidence type="ECO:0000256" key="7">
    <source>
        <dbReference type="SAM" id="SignalP"/>
    </source>
</evidence>
<keyword evidence="9" id="KW-1185">Reference proteome</keyword>
<comment type="caution">
    <text evidence="8">The sequence shown here is derived from an EMBL/GenBank/DDBJ whole genome shotgun (WGS) entry which is preliminary data.</text>
</comment>
<feature type="active site" evidence="5">
    <location>
        <position position="119"/>
    </location>
</feature>
<dbReference type="GO" id="GO:0003723">
    <property type="term" value="F:RNA binding"/>
    <property type="evidence" value="ECO:0007669"/>
    <property type="project" value="InterPro"/>
</dbReference>
<proteinExistence type="inferred from homology"/>
<accession>A0A2P6RQ10</accession>
<feature type="chain" id="PRO_5015122769" evidence="7">
    <location>
        <begin position="25"/>
        <end position="236"/>
    </location>
</feature>
<dbReference type="SUPFAM" id="SSF55895">
    <property type="entry name" value="Ribonuclease Rh-like"/>
    <property type="match status" value="1"/>
</dbReference>
<feature type="active site" evidence="5">
    <location>
        <position position="60"/>
    </location>
</feature>
<evidence type="ECO:0000256" key="1">
    <source>
        <dbReference type="ARBA" id="ARBA00007469"/>
    </source>
</evidence>
<protein>
    <submittedName>
        <fullName evidence="8">Putative ribonuclease T(2)</fullName>
        <ecNumber evidence="8">3.1.27.1</ecNumber>
    </submittedName>
</protein>
<feature type="signal peptide" evidence="7">
    <location>
        <begin position="1"/>
        <end position="24"/>
    </location>
</feature>